<protein>
    <recommendedName>
        <fullName evidence="5">DUF3592 domain-containing protein</fullName>
    </recommendedName>
</protein>
<keyword evidence="1" id="KW-1133">Transmembrane helix</keyword>
<organism evidence="3 4">
    <name type="scientific">Fictibacillus fluitans</name>
    <dbReference type="NCBI Taxonomy" id="3058422"/>
    <lineage>
        <taxon>Bacteria</taxon>
        <taxon>Bacillati</taxon>
        <taxon>Bacillota</taxon>
        <taxon>Bacilli</taxon>
        <taxon>Bacillales</taxon>
        <taxon>Fictibacillaceae</taxon>
        <taxon>Fictibacillus</taxon>
    </lineage>
</organism>
<evidence type="ECO:0000313" key="4">
    <source>
        <dbReference type="Proteomes" id="UP001172721"/>
    </source>
</evidence>
<evidence type="ECO:0008006" key="5">
    <source>
        <dbReference type="Google" id="ProtNLM"/>
    </source>
</evidence>
<dbReference type="RefSeq" id="WP_301166208.1">
    <property type="nucleotide sequence ID" value="NZ_JAUHTR010000005.1"/>
</dbReference>
<keyword evidence="2" id="KW-0732">Signal</keyword>
<comment type="caution">
    <text evidence="3">The sequence shown here is derived from an EMBL/GenBank/DDBJ whole genome shotgun (WGS) entry which is preliminary data.</text>
</comment>
<name>A0ABT8HWQ1_9BACL</name>
<reference evidence="3" key="1">
    <citation type="submission" date="2023-07" db="EMBL/GenBank/DDBJ databases">
        <title>Fictibacillus sp. isolated from freshwater pond.</title>
        <authorList>
            <person name="Kirdat K."/>
            <person name="Bhat A."/>
            <person name="Mourya A."/>
            <person name="Yadav A."/>
        </authorList>
    </citation>
    <scope>NUCLEOTIDE SEQUENCE</scope>
    <source>
        <strain evidence="3">NE201</strain>
    </source>
</reference>
<feature type="transmembrane region" description="Helical" evidence="1">
    <location>
        <begin position="130"/>
        <end position="147"/>
    </location>
</feature>
<evidence type="ECO:0000256" key="2">
    <source>
        <dbReference type="SAM" id="SignalP"/>
    </source>
</evidence>
<keyword evidence="4" id="KW-1185">Reference proteome</keyword>
<evidence type="ECO:0000256" key="1">
    <source>
        <dbReference type="SAM" id="Phobius"/>
    </source>
</evidence>
<dbReference type="EMBL" id="JAUHTR010000005">
    <property type="protein sequence ID" value="MDN4525171.1"/>
    <property type="molecule type" value="Genomic_DNA"/>
</dbReference>
<gene>
    <name evidence="3" type="ORF">QYB97_11815</name>
</gene>
<keyword evidence="1" id="KW-0812">Transmembrane</keyword>
<evidence type="ECO:0000313" key="3">
    <source>
        <dbReference type="EMBL" id="MDN4525171.1"/>
    </source>
</evidence>
<proteinExistence type="predicted"/>
<accession>A0ABT8HWQ1</accession>
<keyword evidence="1" id="KW-0472">Membrane</keyword>
<feature type="chain" id="PRO_5046902959" description="DUF3592 domain-containing protein" evidence="2">
    <location>
        <begin position="22"/>
        <end position="158"/>
    </location>
</feature>
<dbReference type="Proteomes" id="UP001172721">
    <property type="component" value="Unassembled WGS sequence"/>
</dbReference>
<feature type="signal peptide" evidence="2">
    <location>
        <begin position="1"/>
        <end position="21"/>
    </location>
</feature>
<sequence length="158" mass="17828">MKMLKCISFFFALLIAGQIFSGHHASAKWAYPFVVWDHYTYSISEEYVEQVGKEIGKVTKYSDQEGDYNGNFSNQYKKGTKYFKIKGISTDKAIAVQEPGGKYIKAIREHKYQESNMVGSFMSEVEANPWIGFLVLVGAAAVLIVACKSVKSKFHIED</sequence>